<proteinExistence type="predicted"/>
<accession>A0ACB9JCK2</accession>
<name>A0ACB9JCK2_9ASTR</name>
<evidence type="ECO:0000313" key="1">
    <source>
        <dbReference type="EMBL" id="KAI3818199.1"/>
    </source>
</evidence>
<sequence length="212" mass="23714">MQILRHNLLSRKKKKKKTEENNSNRQDEPTIPATSPTKSTPEASRTKSSDSRVRIEEELEQVFKKFDVNGDGKICASELGSILGSLGHHPTEEELQNMIKEVDADGDGFINLGEFIELNTKDIDSTEVLENLKDAFSIFDIDKNGLITAEELLDVLKSLGENCTITDSRKMIAGADRDGDGMINFDEFKDMMKMGSHFDSKGLQKQEIVSED</sequence>
<reference evidence="2" key="1">
    <citation type="journal article" date="2022" name="Mol. Ecol. Resour.">
        <title>The genomes of chicory, endive, great burdock and yacon provide insights into Asteraceae palaeo-polyploidization history and plant inulin production.</title>
        <authorList>
            <person name="Fan W."/>
            <person name="Wang S."/>
            <person name="Wang H."/>
            <person name="Wang A."/>
            <person name="Jiang F."/>
            <person name="Liu H."/>
            <person name="Zhao H."/>
            <person name="Xu D."/>
            <person name="Zhang Y."/>
        </authorList>
    </citation>
    <scope>NUCLEOTIDE SEQUENCE [LARGE SCALE GENOMIC DNA]</scope>
    <source>
        <strain evidence="2">cv. Yunnan</strain>
    </source>
</reference>
<dbReference type="EMBL" id="CM042021">
    <property type="protein sequence ID" value="KAI3818199.1"/>
    <property type="molecule type" value="Genomic_DNA"/>
</dbReference>
<keyword evidence="2" id="KW-1185">Reference proteome</keyword>
<evidence type="ECO:0000313" key="2">
    <source>
        <dbReference type="Proteomes" id="UP001056120"/>
    </source>
</evidence>
<protein>
    <submittedName>
        <fullName evidence="1">Uncharacterized protein</fullName>
    </submittedName>
</protein>
<reference evidence="1 2" key="2">
    <citation type="journal article" date="2022" name="Mol. Ecol. Resour.">
        <title>The genomes of chicory, endive, great burdock and yacon provide insights into Asteraceae paleo-polyploidization history and plant inulin production.</title>
        <authorList>
            <person name="Fan W."/>
            <person name="Wang S."/>
            <person name="Wang H."/>
            <person name="Wang A."/>
            <person name="Jiang F."/>
            <person name="Liu H."/>
            <person name="Zhao H."/>
            <person name="Xu D."/>
            <person name="Zhang Y."/>
        </authorList>
    </citation>
    <scope>NUCLEOTIDE SEQUENCE [LARGE SCALE GENOMIC DNA]</scope>
    <source>
        <strain evidence="2">cv. Yunnan</strain>
        <tissue evidence="1">Leaves</tissue>
    </source>
</reference>
<comment type="caution">
    <text evidence="1">The sequence shown here is derived from an EMBL/GenBank/DDBJ whole genome shotgun (WGS) entry which is preliminary data.</text>
</comment>
<gene>
    <name evidence="1" type="ORF">L1987_12002</name>
</gene>
<dbReference type="Proteomes" id="UP001056120">
    <property type="component" value="Linkage Group LG04"/>
</dbReference>
<organism evidence="1 2">
    <name type="scientific">Smallanthus sonchifolius</name>
    <dbReference type="NCBI Taxonomy" id="185202"/>
    <lineage>
        <taxon>Eukaryota</taxon>
        <taxon>Viridiplantae</taxon>
        <taxon>Streptophyta</taxon>
        <taxon>Embryophyta</taxon>
        <taxon>Tracheophyta</taxon>
        <taxon>Spermatophyta</taxon>
        <taxon>Magnoliopsida</taxon>
        <taxon>eudicotyledons</taxon>
        <taxon>Gunneridae</taxon>
        <taxon>Pentapetalae</taxon>
        <taxon>asterids</taxon>
        <taxon>campanulids</taxon>
        <taxon>Asterales</taxon>
        <taxon>Asteraceae</taxon>
        <taxon>Asteroideae</taxon>
        <taxon>Heliantheae alliance</taxon>
        <taxon>Millerieae</taxon>
        <taxon>Smallanthus</taxon>
    </lineage>
</organism>